<gene>
    <name evidence="1" type="ORF">S01H4_39466</name>
</gene>
<comment type="caution">
    <text evidence="1">The sequence shown here is derived from an EMBL/GenBank/DDBJ whole genome shotgun (WGS) entry which is preliminary data.</text>
</comment>
<protein>
    <submittedName>
        <fullName evidence="1">Uncharacterized protein</fullName>
    </submittedName>
</protein>
<accession>X1BX29</accession>
<proteinExistence type="predicted"/>
<organism evidence="1">
    <name type="scientific">marine sediment metagenome</name>
    <dbReference type="NCBI Taxonomy" id="412755"/>
    <lineage>
        <taxon>unclassified sequences</taxon>
        <taxon>metagenomes</taxon>
        <taxon>ecological metagenomes</taxon>
    </lineage>
</organism>
<evidence type="ECO:0000313" key="1">
    <source>
        <dbReference type="EMBL" id="GAG99565.1"/>
    </source>
</evidence>
<name>X1BX29_9ZZZZ</name>
<feature type="non-terminal residue" evidence="1">
    <location>
        <position position="1"/>
    </location>
</feature>
<sequence>RMVYHARKVKRGKYYNIVCKNCKHVNKIKRRMKNVG</sequence>
<reference evidence="1" key="1">
    <citation type="journal article" date="2014" name="Front. Microbiol.">
        <title>High frequency of phylogenetically diverse reductive dehalogenase-homologous genes in deep subseafloor sedimentary metagenomes.</title>
        <authorList>
            <person name="Kawai M."/>
            <person name="Futagami T."/>
            <person name="Toyoda A."/>
            <person name="Takaki Y."/>
            <person name="Nishi S."/>
            <person name="Hori S."/>
            <person name="Arai W."/>
            <person name="Tsubouchi T."/>
            <person name="Morono Y."/>
            <person name="Uchiyama I."/>
            <person name="Ito T."/>
            <person name="Fujiyama A."/>
            <person name="Inagaki F."/>
            <person name="Takami H."/>
        </authorList>
    </citation>
    <scope>NUCLEOTIDE SEQUENCE</scope>
    <source>
        <strain evidence="1">Expedition CK06-06</strain>
    </source>
</reference>
<dbReference type="EMBL" id="BART01021379">
    <property type="protein sequence ID" value="GAG99565.1"/>
    <property type="molecule type" value="Genomic_DNA"/>
</dbReference>
<dbReference type="AlphaFoldDB" id="X1BX29"/>